<accession>A0AAD7QN04</accession>
<dbReference type="Proteomes" id="UP001217417">
    <property type="component" value="Unassembled WGS sequence"/>
</dbReference>
<evidence type="ECO:0000313" key="2">
    <source>
        <dbReference type="Proteomes" id="UP001217417"/>
    </source>
</evidence>
<proteinExistence type="predicted"/>
<protein>
    <recommendedName>
        <fullName evidence="3">Winged helix-turn helix domain-containing protein</fullName>
    </recommendedName>
</protein>
<gene>
    <name evidence="1" type="ORF">POJ06DRAFT_258748</name>
</gene>
<keyword evidence="2" id="KW-1185">Reference proteome</keyword>
<evidence type="ECO:0000313" key="1">
    <source>
        <dbReference type="EMBL" id="KAJ8098176.1"/>
    </source>
</evidence>
<dbReference type="GeneID" id="80883459"/>
<organism evidence="1 2">
    <name type="scientific">Lipomyces tetrasporus</name>
    <dbReference type="NCBI Taxonomy" id="54092"/>
    <lineage>
        <taxon>Eukaryota</taxon>
        <taxon>Fungi</taxon>
        <taxon>Dikarya</taxon>
        <taxon>Ascomycota</taxon>
        <taxon>Saccharomycotina</taxon>
        <taxon>Lipomycetes</taxon>
        <taxon>Lipomycetales</taxon>
        <taxon>Lipomycetaceae</taxon>
        <taxon>Lipomyces</taxon>
    </lineage>
</organism>
<dbReference type="EMBL" id="JARPMG010000009">
    <property type="protein sequence ID" value="KAJ8098176.1"/>
    <property type="molecule type" value="Genomic_DNA"/>
</dbReference>
<sequence>MPHVLPTQQQNCSSAQKFYGDELRPSIHDDSIDATISHTTVAHHLRKWGFSLGRHSKDVYFDGQERNDLVKYRQEWARKMVAYRSQMKDFDGEDCQIDSILSRDLPTSIGIYSKLQLALTTNDRF</sequence>
<dbReference type="RefSeq" id="XP_056041626.1">
    <property type="nucleotide sequence ID" value="XM_056188293.1"/>
</dbReference>
<name>A0AAD7QN04_9ASCO</name>
<dbReference type="PANTHER" id="PTHR35871">
    <property type="entry name" value="EXPRESSED PROTEIN"/>
    <property type="match status" value="1"/>
</dbReference>
<dbReference type="AlphaFoldDB" id="A0AAD7QN04"/>
<reference evidence="1" key="1">
    <citation type="submission" date="2023-03" db="EMBL/GenBank/DDBJ databases">
        <title>Near-Complete genome sequence of Lipomyces tetrasporous NRRL Y-64009, an oleaginous yeast capable of growing on lignocellulosic hydrolysates.</title>
        <authorList>
            <consortium name="Lawrence Berkeley National Laboratory"/>
            <person name="Jagtap S.S."/>
            <person name="Liu J.-J."/>
            <person name="Walukiewicz H.E."/>
            <person name="Pangilinan J."/>
            <person name="Lipzen A."/>
            <person name="Ahrendt S."/>
            <person name="Koriabine M."/>
            <person name="Cobaugh K."/>
            <person name="Salamov A."/>
            <person name="Yoshinaga Y."/>
            <person name="Ng V."/>
            <person name="Daum C."/>
            <person name="Grigoriev I.V."/>
            <person name="Slininger P.J."/>
            <person name="Dien B.S."/>
            <person name="Jin Y.-S."/>
            <person name="Rao C.V."/>
        </authorList>
    </citation>
    <scope>NUCLEOTIDE SEQUENCE</scope>
    <source>
        <strain evidence="1">NRRL Y-64009</strain>
    </source>
</reference>
<dbReference type="PANTHER" id="PTHR35871:SF1">
    <property type="entry name" value="CXC1-LIKE CYSTEINE CLUSTER ASSOCIATED WITH KDZ TRANSPOSASES DOMAIN-CONTAINING PROTEIN"/>
    <property type="match status" value="1"/>
</dbReference>
<evidence type="ECO:0008006" key="3">
    <source>
        <dbReference type="Google" id="ProtNLM"/>
    </source>
</evidence>
<comment type="caution">
    <text evidence="1">The sequence shown here is derived from an EMBL/GenBank/DDBJ whole genome shotgun (WGS) entry which is preliminary data.</text>
</comment>